<keyword evidence="9" id="KW-0406">Ion transport</keyword>
<keyword evidence="5" id="KW-0769">Symport</keyword>
<protein>
    <submittedName>
        <fullName evidence="15">Uncharacterized protein</fullName>
    </submittedName>
</protein>
<evidence type="ECO:0000256" key="12">
    <source>
        <dbReference type="ARBA" id="ARBA00023201"/>
    </source>
</evidence>
<dbReference type="GO" id="GO:0005886">
    <property type="term" value="C:plasma membrane"/>
    <property type="evidence" value="ECO:0007669"/>
    <property type="project" value="TreeGrafter"/>
</dbReference>
<gene>
    <name evidence="15" type="ORF">J437_LFUL003665</name>
</gene>
<evidence type="ECO:0000256" key="9">
    <source>
        <dbReference type="ARBA" id="ARBA00023065"/>
    </source>
</evidence>
<accession>A0A8K0K5S1</accession>
<sequence>MSSADSSFLATSSLLSKNVYKTILRPKAPDYEVLWVLRCGVVATAAISAGMALTMDAIVYISYLCSDFVYVTVFPQLLLSVHWKRGTNSYGAITSFLIGTVMRMLGE</sequence>
<evidence type="ECO:0000256" key="4">
    <source>
        <dbReference type="ARBA" id="ARBA00022692"/>
    </source>
</evidence>
<evidence type="ECO:0000313" key="15">
    <source>
        <dbReference type="EMBL" id="KAG8228029.1"/>
    </source>
</evidence>
<dbReference type="PROSITE" id="PS50283">
    <property type="entry name" value="NA_SOLUT_SYMP_3"/>
    <property type="match status" value="1"/>
</dbReference>
<dbReference type="PANTHER" id="PTHR45897:SF4">
    <property type="entry name" value="HIGH-AFFINITY CHOLINE TRANSPORTER 1"/>
    <property type="match status" value="1"/>
</dbReference>
<evidence type="ECO:0000256" key="14">
    <source>
        <dbReference type="SAM" id="Phobius"/>
    </source>
</evidence>
<comment type="caution">
    <text evidence="15">The sequence shown here is derived from an EMBL/GenBank/DDBJ whole genome shotgun (WGS) entry which is preliminary data.</text>
</comment>
<dbReference type="AlphaFoldDB" id="A0A8K0K5S1"/>
<evidence type="ECO:0000256" key="11">
    <source>
        <dbReference type="ARBA" id="ARBA00023180"/>
    </source>
</evidence>
<keyword evidence="7 14" id="KW-1133">Transmembrane helix</keyword>
<feature type="transmembrane region" description="Helical" evidence="14">
    <location>
        <begin position="60"/>
        <end position="83"/>
    </location>
</feature>
<keyword evidence="4 14" id="KW-0812">Transmembrane</keyword>
<reference evidence="15" key="2">
    <citation type="submission" date="2017-10" db="EMBL/GenBank/DDBJ databases">
        <title>Ladona fulva Genome sequencing and assembly.</title>
        <authorList>
            <person name="Murali S."/>
            <person name="Richards S."/>
            <person name="Bandaranaike D."/>
            <person name="Bellair M."/>
            <person name="Blankenburg K."/>
            <person name="Chao H."/>
            <person name="Dinh H."/>
            <person name="Doddapaneni H."/>
            <person name="Dugan-Rocha S."/>
            <person name="Elkadiri S."/>
            <person name="Gnanaolivu R."/>
            <person name="Hernandez B."/>
            <person name="Skinner E."/>
            <person name="Javaid M."/>
            <person name="Lee S."/>
            <person name="Li M."/>
            <person name="Ming W."/>
            <person name="Munidasa M."/>
            <person name="Muniz J."/>
            <person name="Nguyen L."/>
            <person name="Hughes D."/>
            <person name="Osuji N."/>
            <person name="Pu L.-L."/>
            <person name="Puazo M."/>
            <person name="Qu C."/>
            <person name="Quiroz J."/>
            <person name="Raj R."/>
            <person name="Weissenberger G."/>
            <person name="Xin Y."/>
            <person name="Zou X."/>
            <person name="Han Y."/>
            <person name="Worley K."/>
            <person name="Muzny D."/>
            <person name="Gibbs R."/>
        </authorList>
    </citation>
    <scope>NUCLEOTIDE SEQUENCE</scope>
    <source>
        <strain evidence="15">Sampled in the wild</strain>
    </source>
</reference>
<keyword evidence="12" id="KW-0739">Sodium transport</keyword>
<evidence type="ECO:0000256" key="3">
    <source>
        <dbReference type="ARBA" id="ARBA00022448"/>
    </source>
</evidence>
<feature type="transmembrane region" description="Helical" evidence="14">
    <location>
        <begin position="33"/>
        <end position="53"/>
    </location>
</feature>
<keyword evidence="10 14" id="KW-0472">Membrane</keyword>
<dbReference type="PANTHER" id="PTHR45897">
    <property type="entry name" value="HIGH-AFFINITY CHOLINE TRANSPORTER 1"/>
    <property type="match status" value="1"/>
</dbReference>
<dbReference type="EMBL" id="KZ308356">
    <property type="protein sequence ID" value="KAG8228029.1"/>
    <property type="molecule type" value="Genomic_DNA"/>
</dbReference>
<comment type="subcellular location">
    <subcellularLocation>
        <location evidence="1">Membrane</location>
        <topology evidence="1">Multi-pass membrane protein</topology>
    </subcellularLocation>
</comment>
<keyword evidence="6" id="KW-0530">Neurotransmitter biosynthesis</keyword>
<proteinExistence type="inferred from homology"/>
<reference evidence="15" key="1">
    <citation type="submission" date="2013-04" db="EMBL/GenBank/DDBJ databases">
        <authorList>
            <person name="Qu J."/>
            <person name="Murali S.C."/>
            <person name="Bandaranaike D."/>
            <person name="Bellair M."/>
            <person name="Blankenburg K."/>
            <person name="Chao H."/>
            <person name="Dinh H."/>
            <person name="Doddapaneni H."/>
            <person name="Downs B."/>
            <person name="Dugan-Rocha S."/>
            <person name="Elkadiri S."/>
            <person name="Gnanaolivu R.D."/>
            <person name="Hernandez B."/>
            <person name="Javaid M."/>
            <person name="Jayaseelan J.C."/>
            <person name="Lee S."/>
            <person name="Li M."/>
            <person name="Ming W."/>
            <person name="Munidasa M."/>
            <person name="Muniz J."/>
            <person name="Nguyen L."/>
            <person name="Ongeri F."/>
            <person name="Osuji N."/>
            <person name="Pu L.-L."/>
            <person name="Puazo M."/>
            <person name="Qu C."/>
            <person name="Quiroz J."/>
            <person name="Raj R."/>
            <person name="Weissenberger G."/>
            <person name="Xin Y."/>
            <person name="Zou X."/>
            <person name="Han Y."/>
            <person name="Richards S."/>
            <person name="Worley K."/>
            <person name="Muzny D."/>
            <person name="Gibbs R."/>
        </authorList>
    </citation>
    <scope>NUCLEOTIDE SEQUENCE</scope>
    <source>
        <strain evidence="15">Sampled in the wild</strain>
    </source>
</reference>
<evidence type="ECO:0000256" key="6">
    <source>
        <dbReference type="ARBA" id="ARBA00022979"/>
    </source>
</evidence>
<evidence type="ECO:0000256" key="5">
    <source>
        <dbReference type="ARBA" id="ARBA00022847"/>
    </source>
</evidence>
<evidence type="ECO:0000256" key="1">
    <source>
        <dbReference type="ARBA" id="ARBA00004141"/>
    </source>
</evidence>
<evidence type="ECO:0000256" key="7">
    <source>
        <dbReference type="ARBA" id="ARBA00022989"/>
    </source>
</evidence>
<dbReference type="Gene3D" id="1.20.1730.10">
    <property type="entry name" value="Sodium/glucose cotransporter"/>
    <property type="match status" value="1"/>
</dbReference>
<dbReference type="InterPro" id="IPR038377">
    <property type="entry name" value="Na/Glc_symporter_sf"/>
</dbReference>
<dbReference type="GO" id="GO:0005307">
    <property type="term" value="F:choline:sodium symporter activity"/>
    <property type="evidence" value="ECO:0007669"/>
    <property type="project" value="TreeGrafter"/>
</dbReference>
<keyword evidence="16" id="KW-1185">Reference proteome</keyword>
<dbReference type="Proteomes" id="UP000792457">
    <property type="component" value="Unassembled WGS sequence"/>
</dbReference>
<keyword evidence="3" id="KW-0813">Transport</keyword>
<dbReference type="InterPro" id="IPR052244">
    <property type="entry name" value="Choline_transporter"/>
</dbReference>
<dbReference type="Pfam" id="PF00474">
    <property type="entry name" value="SSF"/>
    <property type="match status" value="1"/>
</dbReference>
<evidence type="ECO:0000256" key="8">
    <source>
        <dbReference type="ARBA" id="ARBA00023053"/>
    </source>
</evidence>
<keyword evidence="8" id="KW-0915">Sodium</keyword>
<evidence type="ECO:0000256" key="13">
    <source>
        <dbReference type="RuleBase" id="RU362091"/>
    </source>
</evidence>
<dbReference type="OrthoDB" id="546820at2759"/>
<organism evidence="15 16">
    <name type="scientific">Ladona fulva</name>
    <name type="common">Scarce chaser dragonfly</name>
    <name type="synonym">Libellula fulva</name>
    <dbReference type="NCBI Taxonomy" id="123851"/>
    <lineage>
        <taxon>Eukaryota</taxon>
        <taxon>Metazoa</taxon>
        <taxon>Ecdysozoa</taxon>
        <taxon>Arthropoda</taxon>
        <taxon>Hexapoda</taxon>
        <taxon>Insecta</taxon>
        <taxon>Pterygota</taxon>
        <taxon>Palaeoptera</taxon>
        <taxon>Odonata</taxon>
        <taxon>Epiprocta</taxon>
        <taxon>Anisoptera</taxon>
        <taxon>Libelluloidea</taxon>
        <taxon>Libellulidae</taxon>
        <taxon>Ladona</taxon>
    </lineage>
</organism>
<comment type="similarity">
    <text evidence="2 13">Belongs to the sodium:solute symporter (SSF) (TC 2.A.21) family.</text>
</comment>
<dbReference type="GO" id="GO:0008292">
    <property type="term" value="P:acetylcholine biosynthetic process"/>
    <property type="evidence" value="ECO:0007669"/>
    <property type="project" value="TreeGrafter"/>
</dbReference>
<name>A0A8K0K5S1_LADFU</name>
<dbReference type="InterPro" id="IPR001734">
    <property type="entry name" value="Na/solute_symporter"/>
</dbReference>
<evidence type="ECO:0000256" key="10">
    <source>
        <dbReference type="ARBA" id="ARBA00023136"/>
    </source>
</evidence>
<evidence type="ECO:0000313" key="16">
    <source>
        <dbReference type="Proteomes" id="UP000792457"/>
    </source>
</evidence>
<keyword evidence="11" id="KW-0325">Glycoprotein</keyword>
<feature type="transmembrane region" description="Helical" evidence="14">
    <location>
        <begin position="89"/>
        <end position="106"/>
    </location>
</feature>
<evidence type="ECO:0000256" key="2">
    <source>
        <dbReference type="ARBA" id="ARBA00006434"/>
    </source>
</evidence>